<dbReference type="Proteomes" id="UP000179807">
    <property type="component" value="Unassembled WGS sequence"/>
</dbReference>
<organism evidence="2 3">
    <name type="scientific">Tritrichomonas foetus</name>
    <dbReference type="NCBI Taxonomy" id="1144522"/>
    <lineage>
        <taxon>Eukaryota</taxon>
        <taxon>Metamonada</taxon>
        <taxon>Parabasalia</taxon>
        <taxon>Tritrichomonadida</taxon>
        <taxon>Tritrichomonadidae</taxon>
        <taxon>Tritrichomonas</taxon>
    </lineage>
</organism>
<evidence type="ECO:0000256" key="1">
    <source>
        <dbReference type="SAM" id="MobiDB-lite"/>
    </source>
</evidence>
<evidence type="ECO:0000313" key="2">
    <source>
        <dbReference type="EMBL" id="OHT13452.1"/>
    </source>
</evidence>
<dbReference type="EMBL" id="MLAK01000519">
    <property type="protein sequence ID" value="OHT13452.1"/>
    <property type="molecule type" value="Genomic_DNA"/>
</dbReference>
<proteinExistence type="predicted"/>
<accession>A0A1J4KUL2</accession>
<feature type="compositionally biased region" description="Pro residues" evidence="1">
    <location>
        <begin position="29"/>
        <end position="48"/>
    </location>
</feature>
<gene>
    <name evidence="2" type="ORF">TRFO_16306</name>
</gene>
<comment type="caution">
    <text evidence="2">The sequence shown here is derived from an EMBL/GenBank/DDBJ whole genome shotgun (WGS) entry which is preliminary data.</text>
</comment>
<dbReference type="RefSeq" id="XP_068366588.1">
    <property type="nucleotide sequence ID" value="XM_068498895.1"/>
</dbReference>
<dbReference type="VEuPathDB" id="TrichDB:TRFO_16306"/>
<evidence type="ECO:0000313" key="3">
    <source>
        <dbReference type="Proteomes" id="UP000179807"/>
    </source>
</evidence>
<feature type="compositionally biased region" description="Pro residues" evidence="1">
    <location>
        <begin position="1"/>
        <end position="11"/>
    </location>
</feature>
<name>A0A1J4KUL2_9EUKA</name>
<reference evidence="2" key="1">
    <citation type="submission" date="2016-10" db="EMBL/GenBank/DDBJ databases">
        <authorList>
            <person name="Benchimol M."/>
            <person name="Almeida L.G."/>
            <person name="Vasconcelos A.T."/>
            <person name="Perreira-Neves A."/>
            <person name="Rosa I.A."/>
            <person name="Tasca T."/>
            <person name="Bogo M.R."/>
            <person name="de Souza W."/>
        </authorList>
    </citation>
    <scope>NUCLEOTIDE SEQUENCE [LARGE SCALE GENOMIC DNA]</scope>
    <source>
        <strain evidence="2">K</strain>
    </source>
</reference>
<protein>
    <submittedName>
        <fullName evidence="2">Uncharacterized protein</fullName>
    </submittedName>
</protein>
<keyword evidence="3" id="KW-1185">Reference proteome</keyword>
<feature type="region of interest" description="Disordered" evidence="1">
    <location>
        <begin position="1"/>
        <end position="57"/>
    </location>
</feature>
<sequence>MTNSPYTPPIYGPAQPQVYIPQQGYPYSPEIPPNQPPANIPPGQPFPQQPGMGQQPPMEYHEPYGGQPQQQQIIPPAQYMQNMPGNQFSSENVVPNDVYVVHAANPYPKADTAADLPHKKGKKDKIKKKETVLCCCCICLVDPSFNKDKHMKPVVGECHRSCGGRYMRCEGCMISRNFLGQEYITCNSCNDCGVSCCGCTSSRVDKE</sequence>
<dbReference type="AlphaFoldDB" id="A0A1J4KUL2"/>
<dbReference type="GeneID" id="94833599"/>